<dbReference type="RefSeq" id="WP_141844060.1">
    <property type="nucleotide sequence ID" value="NZ_VFPM01000002.1"/>
</dbReference>
<evidence type="ECO:0000259" key="6">
    <source>
        <dbReference type="Pfam" id="PF02656"/>
    </source>
</evidence>
<gene>
    <name evidence="7" type="ORF">FBY41_2036</name>
</gene>
<keyword evidence="8" id="KW-1185">Reference proteome</keyword>
<dbReference type="Pfam" id="PF02656">
    <property type="entry name" value="DUF202"/>
    <property type="match status" value="1"/>
</dbReference>
<accession>A0A543HUH6</accession>
<feature type="transmembrane region" description="Helical" evidence="5">
    <location>
        <begin position="86"/>
        <end position="110"/>
    </location>
</feature>
<sequence length="115" mass="11555">MSQPSGPGLAEERTAFAWRRTAVSVAVGALLCLKVLPPVLGPPGWALAALGFVWSADLARIGRRRHVEARASTRAGASVPLGGGGYVLRTAVVTVAVGVTATVAAVVISVRAAGG</sequence>
<evidence type="ECO:0000256" key="5">
    <source>
        <dbReference type="SAM" id="Phobius"/>
    </source>
</evidence>
<evidence type="ECO:0000256" key="4">
    <source>
        <dbReference type="ARBA" id="ARBA00023136"/>
    </source>
</evidence>
<comment type="subcellular location">
    <subcellularLocation>
        <location evidence="1">Endomembrane system</location>
        <topology evidence="1">Multi-pass membrane protein</topology>
    </subcellularLocation>
</comment>
<keyword evidence="3 5" id="KW-1133">Transmembrane helix</keyword>
<keyword evidence="4 5" id="KW-0472">Membrane</keyword>
<evidence type="ECO:0000256" key="2">
    <source>
        <dbReference type="ARBA" id="ARBA00022692"/>
    </source>
</evidence>
<dbReference type="InterPro" id="IPR003807">
    <property type="entry name" value="DUF202"/>
</dbReference>
<name>A0A543HUH6_9MICO</name>
<feature type="domain" description="DUF202" evidence="6">
    <location>
        <begin position="7"/>
        <end position="66"/>
    </location>
</feature>
<dbReference type="EMBL" id="VFPM01000002">
    <property type="protein sequence ID" value="TQM62013.1"/>
    <property type="molecule type" value="Genomic_DNA"/>
</dbReference>
<evidence type="ECO:0000256" key="1">
    <source>
        <dbReference type="ARBA" id="ARBA00004127"/>
    </source>
</evidence>
<evidence type="ECO:0000313" key="7">
    <source>
        <dbReference type="EMBL" id="TQM62013.1"/>
    </source>
</evidence>
<evidence type="ECO:0000313" key="8">
    <source>
        <dbReference type="Proteomes" id="UP000316747"/>
    </source>
</evidence>
<proteinExistence type="predicted"/>
<dbReference type="GO" id="GO:0012505">
    <property type="term" value="C:endomembrane system"/>
    <property type="evidence" value="ECO:0007669"/>
    <property type="project" value="UniProtKB-SubCell"/>
</dbReference>
<dbReference type="AlphaFoldDB" id="A0A543HUH6"/>
<feature type="transmembrane region" description="Helical" evidence="5">
    <location>
        <begin position="21"/>
        <end position="40"/>
    </location>
</feature>
<protein>
    <submittedName>
        <fullName evidence="7">Uncharacterized protein DUF202</fullName>
    </submittedName>
</protein>
<dbReference type="OrthoDB" id="3701077at2"/>
<reference evidence="7 8" key="1">
    <citation type="submission" date="2019-06" db="EMBL/GenBank/DDBJ databases">
        <title>Genome sequencing of plant associated microbes to promote plant fitness in Sorghum bicolor and Oryza sativa.</title>
        <authorList>
            <person name="Coleman-Derr D."/>
        </authorList>
    </citation>
    <scope>NUCLEOTIDE SEQUENCE [LARGE SCALE GENOMIC DNA]</scope>
    <source>
        <strain evidence="7 8">KV-663</strain>
    </source>
</reference>
<dbReference type="Proteomes" id="UP000316747">
    <property type="component" value="Unassembled WGS sequence"/>
</dbReference>
<comment type="caution">
    <text evidence="7">The sequence shown here is derived from an EMBL/GenBank/DDBJ whole genome shotgun (WGS) entry which is preliminary data.</text>
</comment>
<organism evidence="7 8">
    <name type="scientific">Humibacillus xanthopallidus</name>
    <dbReference type="NCBI Taxonomy" id="412689"/>
    <lineage>
        <taxon>Bacteria</taxon>
        <taxon>Bacillati</taxon>
        <taxon>Actinomycetota</taxon>
        <taxon>Actinomycetes</taxon>
        <taxon>Micrococcales</taxon>
        <taxon>Intrasporangiaceae</taxon>
        <taxon>Humibacillus</taxon>
    </lineage>
</organism>
<keyword evidence="2 5" id="KW-0812">Transmembrane</keyword>
<evidence type="ECO:0000256" key="3">
    <source>
        <dbReference type="ARBA" id="ARBA00022989"/>
    </source>
</evidence>